<evidence type="ECO:0000313" key="1">
    <source>
        <dbReference type="EMBL" id="KAJ7552396.1"/>
    </source>
</evidence>
<gene>
    <name evidence="1" type="ORF">O6H91_06G054100</name>
</gene>
<proteinExistence type="predicted"/>
<organism evidence="1 2">
    <name type="scientific">Diphasiastrum complanatum</name>
    <name type="common">Issler's clubmoss</name>
    <name type="synonym">Lycopodium complanatum</name>
    <dbReference type="NCBI Taxonomy" id="34168"/>
    <lineage>
        <taxon>Eukaryota</taxon>
        <taxon>Viridiplantae</taxon>
        <taxon>Streptophyta</taxon>
        <taxon>Embryophyta</taxon>
        <taxon>Tracheophyta</taxon>
        <taxon>Lycopodiopsida</taxon>
        <taxon>Lycopodiales</taxon>
        <taxon>Lycopodiaceae</taxon>
        <taxon>Lycopodioideae</taxon>
        <taxon>Diphasiastrum</taxon>
    </lineage>
</organism>
<reference evidence="2" key="1">
    <citation type="journal article" date="2024" name="Proc. Natl. Acad. Sci. U.S.A.">
        <title>Extraordinary preservation of gene collinearity over three hundred million years revealed in homosporous lycophytes.</title>
        <authorList>
            <person name="Li C."/>
            <person name="Wickell D."/>
            <person name="Kuo L.Y."/>
            <person name="Chen X."/>
            <person name="Nie B."/>
            <person name="Liao X."/>
            <person name="Peng D."/>
            <person name="Ji J."/>
            <person name="Jenkins J."/>
            <person name="Williams M."/>
            <person name="Shu S."/>
            <person name="Plott C."/>
            <person name="Barry K."/>
            <person name="Rajasekar S."/>
            <person name="Grimwood J."/>
            <person name="Han X."/>
            <person name="Sun S."/>
            <person name="Hou Z."/>
            <person name="He W."/>
            <person name="Dai G."/>
            <person name="Sun C."/>
            <person name="Schmutz J."/>
            <person name="Leebens-Mack J.H."/>
            <person name="Li F.W."/>
            <person name="Wang L."/>
        </authorList>
    </citation>
    <scope>NUCLEOTIDE SEQUENCE [LARGE SCALE GENOMIC DNA]</scope>
    <source>
        <strain evidence="2">cv. PW_Plant_1</strain>
    </source>
</reference>
<sequence>MKNVSEVITRSQPPRKARVKVYLVCWILGNGCLFTWNSMLSVMDYYTIFFPYHSARVFPLVYQPFALATTFVYTYYEAKVNTRIRIIFGYTVFFFINMRTSWGGGKLLPFISLSLLNGISGIATALVQGGMVGDLSFMEADFMQSFVAGGAASGVITSGLRMITKNTFKDSHNGLHNGAITFCSCFMLICLGLYTFVFPRLELVKYYRAKAAYEGSKTVQADLVAGGIVVATIEEIPTRFTNMELLMQTKDYAFDVLLVSVLTLCILPGFLAEDTGNHQLGSWYVITLIAMFNCGDLVGRYLPLIDKLMIQSRVTLLLVCLSRFALIPAFYFTAKYGNQGWMLMLCIILGVSNGYLIVCIFINAPKGFKGPEQNAIGNMMVFFLNGGILIGALADWSWLIGKGW</sequence>
<name>A0ACC2DDU6_DIPCM</name>
<dbReference type="EMBL" id="CM055097">
    <property type="protein sequence ID" value="KAJ7552396.1"/>
    <property type="molecule type" value="Genomic_DNA"/>
</dbReference>
<evidence type="ECO:0000313" key="2">
    <source>
        <dbReference type="Proteomes" id="UP001162992"/>
    </source>
</evidence>
<protein>
    <submittedName>
        <fullName evidence="1">Uncharacterized protein</fullName>
    </submittedName>
</protein>
<accession>A0ACC2DDU6</accession>
<comment type="caution">
    <text evidence="1">The sequence shown here is derived from an EMBL/GenBank/DDBJ whole genome shotgun (WGS) entry which is preliminary data.</text>
</comment>
<dbReference type="Proteomes" id="UP001162992">
    <property type="component" value="Chromosome 6"/>
</dbReference>
<keyword evidence="2" id="KW-1185">Reference proteome</keyword>